<evidence type="ECO:0000313" key="3">
    <source>
        <dbReference type="EMBL" id="KAA1094650.1"/>
    </source>
</evidence>
<proteinExistence type="predicted"/>
<evidence type="ECO:0000313" key="6">
    <source>
        <dbReference type="Proteomes" id="UP000325313"/>
    </source>
</evidence>
<evidence type="ECO:0000313" key="4">
    <source>
        <dbReference type="EMBL" id="KAA1128938.1"/>
    </source>
</evidence>
<dbReference type="Proteomes" id="UP000325313">
    <property type="component" value="Unassembled WGS sequence"/>
</dbReference>
<evidence type="ECO:0000256" key="1">
    <source>
        <dbReference type="SAM" id="Phobius"/>
    </source>
</evidence>
<gene>
    <name evidence="3" type="ORF">PGT21_027621</name>
    <name evidence="4" type="ORF">PGTUg99_007343</name>
</gene>
<sequence>MGLKFLIALAIMGQCSAVGLAGHKNEKDLSGVSRASKIDPGFPGDGCQASTVKKIKKALEELDDNPDPGGNKNLKSPTIISKQENTISVLNTRTKSVSPDINPAIILDPSKEDKRKTEQKFAIEVDGRAYQKLLWEDEKQGYKALAIFSIFFYSMLVSLYYFCYLGSFIFK</sequence>
<dbReference type="EMBL" id="VSWC01000079">
    <property type="protein sequence ID" value="KAA1094650.1"/>
    <property type="molecule type" value="Genomic_DNA"/>
</dbReference>
<protein>
    <submittedName>
        <fullName evidence="3">Uncharacterized protein</fullName>
    </submittedName>
</protein>
<evidence type="ECO:0000256" key="2">
    <source>
        <dbReference type="SAM" id="SignalP"/>
    </source>
</evidence>
<dbReference type="Proteomes" id="UP000324748">
    <property type="component" value="Unassembled WGS sequence"/>
</dbReference>
<dbReference type="AlphaFoldDB" id="A0A5B0P2F8"/>
<accession>A0A5B0P2F8</accession>
<reference evidence="5 6" key="1">
    <citation type="submission" date="2019-05" db="EMBL/GenBank/DDBJ databases">
        <title>Emergence of the Ug99 lineage of the wheat stem rust pathogen through somatic hybridization.</title>
        <authorList>
            <person name="Li F."/>
            <person name="Upadhyaya N.M."/>
            <person name="Sperschneider J."/>
            <person name="Matny O."/>
            <person name="Nguyen-Phuc H."/>
            <person name="Mago R."/>
            <person name="Raley C."/>
            <person name="Miller M.E."/>
            <person name="Silverstein K.A.T."/>
            <person name="Henningsen E."/>
            <person name="Hirsch C.D."/>
            <person name="Visser B."/>
            <person name="Pretorius Z.A."/>
            <person name="Steffenson B.J."/>
            <person name="Schwessinger B."/>
            <person name="Dodds P.N."/>
            <person name="Figueroa M."/>
        </authorList>
    </citation>
    <scope>NUCLEOTIDE SEQUENCE [LARGE SCALE GENOMIC DNA]</scope>
    <source>
        <strain evidence="3">21-0</strain>
        <strain evidence="4 6">Ug99</strain>
    </source>
</reference>
<comment type="caution">
    <text evidence="3">The sequence shown here is derived from an EMBL/GenBank/DDBJ whole genome shotgun (WGS) entry which is preliminary data.</text>
</comment>
<evidence type="ECO:0000313" key="5">
    <source>
        <dbReference type="Proteomes" id="UP000324748"/>
    </source>
</evidence>
<keyword evidence="1" id="KW-0472">Membrane</keyword>
<dbReference type="EMBL" id="VDEP01000138">
    <property type="protein sequence ID" value="KAA1128938.1"/>
    <property type="molecule type" value="Genomic_DNA"/>
</dbReference>
<organism evidence="3 5">
    <name type="scientific">Puccinia graminis f. sp. tritici</name>
    <dbReference type="NCBI Taxonomy" id="56615"/>
    <lineage>
        <taxon>Eukaryota</taxon>
        <taxon>Fungi</taxon>
        <taxon>Dikarya</taxon>
        <taxon>Basidiomycota</taxon>
        <taxon>Pucciniomycotina</taxon>
        <taxon>Pucciniomycetes</taxon>
        <taxon>Pucciniales</taxon>
        <taxon>Pucciniaceae</taxon>
        <taxon>Puccinia</taxon>
    </lineage>
</organism>
<keyword evidence="5" id="KW-1185">Reference proteome</keyword>
<keyword evidence="1" id="KW-1133">Transmembrane helix</keyword>
<name>A0A5B0P2F8_PUCGR</name>
<keyword evidence="1" id="KW-0812">Transmembrane</keyword>
<feature type="signal peptide" evidence="2">
    <location>
        <begin position="1"/>
        <end position="17"/>
    </location>
</feature>
<feature type="chain" id="PRO_5033474185" evidence="2">
    <location>
        <begin position="18"/>
        <end position="171"/>
    </location>
</feature>
<feature type="transmembrane region" description="Helical" evidence="1">
    <location>
        <begin position="144"/>
        <end position="170"/>
    </location>
</feature>
<keyword evidence="2" id="KW-0732">Signal</keyword>